<evidence type="ECO:0000313" key="2">
    <source>
        <dbReference type="EMBL" id="KIN02346.1"/>
    </source>
</evidence>
<gene>
    <name evidence="2" type="ORF">OIDMADRAFT_28446</name>
</gene>
<name>A0A0C3H2F7_OIDMZ</name>
<reference evidence="3" key="2">
    <citation type="submission" date="2015-01" db="EMBL/GenBank/DDBJ databases">
        <title>Evolutionary Origins and Diversification of the Mycorrhizal Mutualists.</title>
        <authorList>
            <consortium name="DOE Joint Genome Institute"/>
            <consortium name="Mycorrhizal Genomics Consortium"/>
            <person name="Kohler A."/>
            <person name="Kuo A."/>
            <person name="Nagy L.G."/>
            <person name="Floudas D."/>
            <person name="Copeland A."/>
            <person name="Barry K.W."/>
            <person name="Cichocki N."/>
            <person name="Veneault-Fourrey C."/>
            <person name="LaButti K."/>
            <person name="Lindquist E.A."/>
            <person name="Lipzen A."/>
            <person name="Lundell T."/>
            <person name="Morin E."/>
            <person name="Murat C."/>
            <person name="Riley R."/>
            <person name="Ohm R."/>
            <person name="Sun H."/>
            <person name="Tunlid A."/>
            <person name="Henrissat B."/>
            <person name="Grigoriev I.V."/>
            <person name="Hibbett D.S."/>
            <person name="Martin F."/>
        </authorList>
    </citation>
    <scope>NUCLEOTIDE SEQUENCE [LARGE SCALE GENOMIC DNA]</scope>
    <source>
        <strain evidence="3">Zn</strain>
    </source>
</reference>
<sequence>MFSKIAFALTGLLTLVAADSLPGTVIISVVDSTGTILGTLNGYGNFSSPGPSYPFRTSGAVGDYSFVTGNELCSVLSNGIGSALSCSGESTDAAYFTDAGGDFVLNGTDGTWSVDNAEGSGGGTNPIGLSYGIPVYLGNVAAVPVTLAVNAASG</sequence>
<accession>A0A0C3H2F7</accession>
<keyword evidence="3" id="KW-1185">Reference proteome</keyword>
<dbReference type="EMBL" id="KN832875">
    <property type="protein sequence ID" value="KIN02346.1"/>
    <property type="molecule type" value="Genomic_DNA"/>
</dbReference>
<dbReference type="InParanoid" id="A0A0C3H2F7"/>
<dbReference type="OrthoDB" id="3509453at2759"/>
<reference evidence="2 3" key="1">
    <citation type="submission" date="2014-04" db="EMBL/GenBank/DDBJ databases">
        <authorList>
            <consortium name="DOE Joint Genome Institute"/>
            <person name="Kuo A."/>
            <person name="Martino E."/>
            <person name="Perotto S."/>
            <person name="Kohler A."/>
            <person name="Nagy L.G."/>
            <person name="Floudas D."/>
            <person name="Copeland A."/>
            <person name="Barry K.W."/>
            <person name="Cichocki N."/>
            <person name="Veneault-Fourrey C."/>
            <person name="LaButti K."/>
            <person name="Lindquist E.A."/>
            <person name="Lipzen A."/>
            <person name="Lundell T."/>
            <person name="Morin E."/>
            <person name="Murat C."/>
            <person name="Sun H."/>
            <person name="Tunlid A."/>
            <person name="Henrissat B."/>
            <person name="Grigoriev I.V."/>
            <person name="Hibbett D.S."/>
            <person name="Martin F."/>
            <person name="Nordberg H.P."/>
            <person name="Cantor M.N."/>
            <person name="Hua S.X."/>
        </authorList>
    </citation>
    <scope>NUCLEOTIDE SEQUENCE [LARGE SCALE GENOMIC DNA]</scope>
    <source>
        <strain evidence="2 3">Zn</strain>
    </source>
</reference>
<dbReference type="AlphaFoldDB" id="A0A0C3H2F7"/>
<keyword evidence="1" id="KW-0732">Signal</keyword>
<dbReference type="HOGENOM" id="CLU_1704764_0_0_1"/>
<organism evidence="2 3">
    <name type="scientific">Oidiodendron maius (strain Zn)</name>
    <dbReference type="NCBI Taxonomy" id="913774"/>
    <lineage>
        <taxon>Eukaryota</taxon>
        <taxon>Fungi</taxon>
        <taxon>Dikarya</taxon>
        <taxon>Ascomycota</taxon>
        <taxon>Pezizomycotina</taxon>
        <taxon>Leotiomycetes</taxon>
        <taxon>Leotiomycetes incertae sedis</taxon>
        <taxon>Myxotrichaceae</taxon>
        <taxon>Oidiodendron</taxon>
    </lineage>
</organism>
<feature type="chain" id="PRO_5002164837" evidence="1">
    <location>
        <begin position="19"/>
        <end position="154"/>
    </location>
</feature>
<feature type="signal peptide" evidence="1">
    <location>
        <begin position="1"/>
        <end position="18"/>
    </location>
</feature>
<dbReference type="Proteomes" id="UP000054321">
    <property type="component" value="Unassembled WGS sequence"/>
</dbReference>
<evidence type="ECO:0000313" key="3">
    <source>
        <dbReference type="Proteomes" id="UP000054321"/>
    </source>
</evidence>
<protein>
    <submittedName>
        <fullName evidence="2">Uncharacterized protein</fullName>
    </submittedName>
</protein>
<proteinExistence type="predicted"/>
<evidence type="ECO:0000256" key="1">
    <source>
        <dbReference type="SAM" id="SignalP"/>
    </source>
</evidence>